<organism evidence="1 2">
    <name type="scientific">Saccharopolyspora dendranthemae</name>
    <dbReference type="NCBI Taxonomy" id="1181886"/>
    <lineage>
        <taxon>Bacteria</taxon>
        <taxon>Bacillati</taxon>
        <taxon>Actinomycetota</taxon>
        <taxon>Actinomycetes</taxon>
        <taxon>Pseudonocardiales</taxon>
        <taxon>Pseudonocardiaceae</taxon>
        <taxon>Saccharopolyspora</taxon>
    </lineage>
</organism>
<keyword evidence="2" id="KW-1185">Reference proteome</keyword>
<reference evidence="1 2" key="1">
    <citation type="submission" date="2019-06" db="EMBL/GenBank/DDBJ databases">
        <title>Sequencing the genomes of 1000 actinobacteria strains.</title>
        <authorList>
            <person name="Klenk H.-P."/>
        </authorList>
    </citation>
    <scope>NUCLEOTIDE SEQUENCE [LARGE SCALE GENOMIC DNA]</scope>
    <source>
        <strain evidence="1 2">DSM 46699</strain>
    </source>
</reference>
<evidence type="ECO:0000313" key="2">
    <source>
        <dbReference type="Proteomes" id="UP000316184"/>
    </source>
</evidence>
<gene>
    <name evidence="1" type="ORF">FHU35_1550</name>
</gene>
<name>A0A561U1K5_9PSEU</name>
<protein>
    <submittedName>
        <fullName evidence="1">Uncharacterized protein</fullName>
    </submittedName>
</protein>
<comment type="caution">
    <text evidence="1">The sequence shown here is derived from an EMBL/GenBank/DDBJ whole genome shotgun (WGS) entry which is preliminary data.</text>
</comment>
<dbReference type="RefSeq" id="WP_145742807.1">
    <property type="nucleotide sequence ID" value="NZ_VIWX01000005.1"/>
</dbReference>
<dbReference type="Proteomes" id="UP000316184">
    <property type="component" value="Unassembled WGS sequence"/>
</dbReference>
<evidence type="ECO:0000313" key="1">
    <source>
        <dbReference type="EMBL" id="TWF93210.1"/>
    </source>
</evidence>
<dbReference type="OrthoDB" id="9915717at2"/>
<dbReference type="EMBL" id="VIWX01000005">
    <property type="protein sequence ID" value="TWF93210.1"/>
    <property type="molecule type" value="Genomic_DNA"/>
</dbReference>
<proteinExistence type="predicted"/>
<accession>A0A561U1K5</accession>
<sequence length="85" mass="8861">MAAIATGGCLIELEVVVLDDRECWLCPVGGARCGRVLVDLGTTGLDALTFHTEIAHPHVLAAWRVAQRAGRPAPGAAACPSFSHN</sequence>
<dbReference type="AlphaFoldDB" id="A0A561U1K5"/>